<dbReference type="FunFam" id="2.30.30.60:FF:000002">
    <property type="entry name" value="Mechanosensitive ion channel family protein"/>
    <property type="match status" value="1"/>
</dbReference>
<feature type="transmembrane region" description="Helical" evidence="11">
    <location>
        <begin position="196"/>
        <end position="213"/>
    </location>
</feature>
<evidence type="ECO:0000313" key="15">
    <source>
        <dbReference type="Proteomes" id="UP000516028"/>
    </source>
</evidence>
<dbReference type="InterPro" id="IPR049278">
    <property type="entry name" value="MS_channel_C"/>
</dbReference>
<evidence type="ECO:0000256" key="3">
    <source>
        <dbReference type="ARBA" id="ARBA00022475"/>
    </source>
</evidence>
<evidence type="ECO:0000259" key="12">
    <source>
        <dbReference type="Pfam" id="PF00924"/>
    </source>
</evidence>
<feature type="domain" description="Mechanosensitive ion channel MscS" evidence="12">
    <location>
        <begin position="215"/>
        <end position="283"/>
    </location>
</feature>
<evidence type="ECO:0000256" key="10">
    <source>
        <dbReference type="ARBA" id="ARBA00093659"/>
    </source>
</evidence>
<keyword evidence="15" id="KW-1185">Reference proteome</keyword>
<reference evidence="14 15" key="1">
    <citation type="submission" date="2020-08" db="EMBL/GenBank/DDBJ databases">
        <title>Genome sequence of Diaphorobacter aerolatus KACC 16536T.</title>
        <authorList>
            <person name="Hyun D.-W."/>
            <person name="Bae J.-W."/>
        </authorList>
    </citation>
    <scope>NUCLEOTIDE SEQUENCE [LARGE SCALE GENOMIC DNA]</scope>
    <source>
        <strain evidence="14 15">KACC 16536</strain>
    </source>
</reference>
<feature type="transmembrane region" description="Helical" evidence="11">
    <location>
        <begin position="126"/>
        <end position="150"/>
    </location>
</feature>
<dbReference type="Pfam" id="PF00924">
    <property type="entry name" value="MS_channel_2nd"/>
    <property type="match status" value="1"/>
</dbReference>
<dbReference type="Proteomes" id="UP000516028">
    <property type="component" value="Chromosome"/>
</dbReference>
<dbReference type="SUPFAM" id="SSF50182">
    <property type="entry name" value="Sm-like ribonucleoproteins"/>
    <property type="match status" value="1"/>
</dbReference>
<evidence type="ECO:0000256" key="2">
    <source>
        <dbReference type="ARBA" id="ARBA00008017"/>
    </source>
</evidence>
<keyword evidence="5 11" id="KW-0812">Transmembrane</keyword>
<comment type="similarity">
    <text evidence="2">Belongs to the MscS (TC 1.A.23) family.</text>
</comment>
<dbReference type="Gene3D" id="2.30.30.60">
    <property type="match status" value="1"/>
</dbReference>
<feature type="transmembrane region" description="Helical" evidence="11">
    <location>
        <begin position="170"/>
        <end position="190"/>
    </location>
</feature>
<keyword evidence="6 11" id="KW-1133">Transmembrane helix</keyword>
<dbReference type="InterPro" id="IPR023408">
    <property type="entry name" value="MscS_beta-dom_sf"/>
</dbReference>
<dbReference type="AlphaFoldDB" id="A0A7H0GH21"/>
<dbReference type="PANTHER" id="PTHR30414">
    <property type="entry name" value="MINICONDUCTANCE MECHANOSENSITIVE CHANNEL YBDG"/>
    <property type="match status" value="1"/>
</dbReference>
<protein>
    <recommendedName>
        <fullName evidence="9">Mechanosensing system component YbdG</fullName>
    </recommendedName>
    <alternativeName>
        <fullName evidence="10">Mechanosensitive channel homolog YbdG</fullName>
    </alternativeName>
</protein>
<sequence length="455" mass="50097">MPCHGDRCSPTILPAFRTGSHSPSIHDKECELVLSEYYDTISHLDPWAQAAIGLFALAVIAYLLRFIARLILLNVLPRLAGSFPVGWLQTLLDKRVLTRLSQIVPSLVFQVGVFAVPRLSPVLANIIHNVAVACTVLAIGRVILAVLDAVQDHNLQALSKAPGTRSLKSYVQLGKLVTMLVVVIIMIGALIDRSPLILLSGLGAMSAVLMLVFKDTILSFTAGVQLAGNDMLRVGDWLQMDQMGADGAVVDMALNTVKIRNWDNTITTIPTWRLMSESFKNWRGMSESGGRRIKRSILIDHATVRFLSDSEITELGQIALLKPYLVSKTQEIGEFNSNFAREAPDMAGEVVNLRKLTNVGTYRAYVNAYLKSHPRLRKDMTLMARMMEPTTNGTPLEIYAFTATTAWAEYESIQGDIFDHLMAILPEFGLHAFQNPSGNDVKIGLRQNEVGVLSA</sequence>
<evidence type="ECO:0000259" key="13">
    <source>
        <dbReference type="Pfam" id="PF21082"/>
    </source>
</evidence>
<dbReference type="GO" id="GO:0008381">
    <property type="term" value="F:mechanosensitive monoatomic ion channel activity"/>
    <property type="evidence" value="ECO:0007669"/>
    <property type="project" value="InterPro"/>
</dbReference>
<evidence type="ECO:0000256" key="11">
    <source>
        <dbReference type="SAM" id="Phobius"/>
    </source>
</evidence>
<dbReference type="KEGG" id="daer:H9K75_15280"/>
<keyword evidence="7" id="KW-0346">Stress response</keyword>
<accession>A0A7H0GH21</accession>
<keyword evidence="8 11" id="KW-0472">Membrane</keyword>
<dbReference type="EMBL" id="CP060783">
    <property type="protein sequence ID" value="QNP47587.1"/>
    <property type="molecule type" value="Genomic_DNA"/>
</dbReference>
<dbReference type="InterPro" id="IPR030192">
    <property type="entry name" value="YbdG"/>
</dbReference>
<keyword evidence="4" id="KW-0997">Cell inner membrane</keyword>
<evidence type="ECO:0000256" key="9">
    <source>
        <dbReference type="ARBA" id="ARBA00093630"/>
    </source>
</evidence>
<dbReference type="PANTHER" id="PTHR30414:SF0">
    <property type="entry name" value="MINICONDUCTANCE MECHANOSENSITIVE CHANNEL YBDG"/>
    <property type="match status" value="1"/>
</dbReference>
<name>A0A7H0GH21_9BURK</name>
<evidence type="ECO:0000256" key="1">
    <source>
        <dbReference type="ARBA" id="ARBA00004429"/>
    </source>
</evidence>
<evidence type="ECO:0000313" key="14">
    <source>
        <dbReference type="EMBL" id="QNP47587.1"/>
    </source>
</evidence>
<dbReference type="InterPro" id="IPR006685">
    <property type="entry name" value="MscS_channel_2nd"/>
</dbReference>
<feature type="transmembrane region" description="Helical" evidence="11">
    <location>
        <begin position="47"/>
        <end position="68"/>
    </location>
</feature>
<proteinExistence type="inferred from homology"/>
<evidence type="ECO:0000256" key="6">
    <source>
        <dbReference type="ARBA" id="ARBA00022989"/>
    </source>
</evidence>
<dbReference type="GO" id="GO:0005886">
    <property type="term" value="C:plasma membrane"/>
    <property type="evidence" value="ECO:0007669"/>
    <property type="project" value="UniProtKB-SubCell"/>
</dbReference>
<dbReference type="Pfam" id="PF21082">
    <property type="entry name" value="MS_channel_3rd"/>
    <property type="match status" value="1"/>
</dbReference>
<evidence type="ECO:0000256" key="5">
    <source>
        <dbReference type="ARBA" id="ARBA00022692"/>
    </source>
</evidence>
<dbReference type="InterPro" id="IPR010920">
    <property type="entry name" value="LSM_dom_sf"/>
</dbReference>
<gene>
    <name evidence="14" type="ORF">H9K75_15280</name>
</gene>
<organism evidence="14 15">
    <name type="scientific">Diaphorobacter aerolatus</name>
    <dbReference type="NCBI Taxonomy" id="1288495"/>
    <lineage>
        <taxon>Bacteria</taxon>
        <taxon>Pseudomonadati</taxon>
        <taxon>Pseudomonadota</taxon>
        <taxon>Betaproteobacteria</taxon>
        <taxon>Burkholderiales</taxon>
        <taxon>Comamonadaceae</taxon>
        <taxon>Diaphorobacter</taxon>
    </lineage>
</organism>
<evidence type="ECO:0000256" key="7">
    <source>
        <dbReference type="ARBA" id="ARBA00023016"/>
    </source>
</evidence>
<evidence type="ECO:0000256" key="8">
    <source>
        <dbReference type="ARBA" id="ARBA00023136"/>
    </source>
</evidence>
<feature type="domain" description="Mechanosensitive ion channel MscS C-terminal" evidence="13">
    <location>
        <begin position="369"/>
        <end position="431"/>
    </location>
</feature>
<keyword evidence="3" id="KW-1003">Cell membrane</keyword>
<comment type="subcellular location">
    <subcellularLocation>
        <location evidence="1">Cell inner membrane</location>
        <topology evidence="1">Multi-pass membrane protein</topology>
    </subcellularLocation>
</comment>
<dbReference type="GO" id="GO:0071470">
    <property type="term" value="P:cellular response to osmotic stress"/>
    <property type="evidence" value="ECO:0007669"/>
    <property type="project" value="InterPro"/>
</dbReference>
<evidence type="ECO:0000256" key="4">
    <source>
        <dbReference type="ARBA" id="ARBA00022519"/>
    </source>
</evidence>